<dbReference type="Gene3D" id="3.90.550.10">
    <property type="entry name" value="Spore Coat Polysaccharide Biosynthesis Protein SpsA, Chain A"/>
    <property type="match status" value="1"/>
</dbReference>
<dbReference type="GO" id="GO:0008781">
    <property type="term" value="F:N-acylneuraminate cytidylyltransferase activity"/>
    <property type="evidence" value="ECO:0007669"/>
    <property type="project" value="TreeGrafter"/>
</dbReference>
<dbReference type="Proteomes" id="UP000595897">
    <property type="component" value="Chromosome"/>
</dbReference>
<gene>
    <name evidence="1" type="ORF">bsdtb5_38110</name>
</gene>
<dbReference type="Pfam" id="PF02348">
    <property type="entry name" value="CTP_transf_3"/>
    <property type="match status" value="1"/>
</dbReference>
<dbReference type="PANTHER" id="PTHR21485:SF6">
    <property type="entry name" value="N-ACYLNEURAMINATE CYTIDYLYLTRANSFERASE-RELATED"/>
    <property type="match status" value="1"/>
</dbReference>
<name>A0A7R7EP87_9FIRM</name>
<proteinExistence type="predicted"/>
<sequence>MKILFLLPARSGSKGVKDKNIKKLAGKPLMAYSIEAIKTSEAYKNGKARILLSTESEEYAVIGRKLGAEVPFLRPKELAEDNSKIIDTLKNIMNQYKIQNEKFDMLAMIQITSPFITGDDIDQAIQLLSQSEDVDSVISVTKAETIPLWCNVLDKSLKMDDFIEESIKRKNRQELPDYYKITGAIRATKWNHFIQNNYDWYKNSVAFIMEQSHSIDIDTQLEFEYAEFLMERRM</sequence>
<protein>
    <recommendedName>
        <fullName evidence="3">N-acylneuraminate cytidylyltransferase</fullName>
    </recommendedName>
</protein>
<dbReference type="AlphaFoldDB" id="A0A7R7EP87"/>
<organism evidence="1 2">
    <name type="scientific">Anaeromicropila herbilytica</name>
    <dbReference type="NCBI Taxonomy" id="2785025"/>
    <lineage>
        <taxon>Bacteria</taxon>
        <taxon>Bacillati</taxon>
        <taxon>Bacillota</taxon>
        <taxon>Clostridia</taxon>
        <taxon>Lachnospirales</taxon>
        <taxon>Lachnospiraceae</taxon>
        <taxon>Anaeromicropila</taxon>
    </lineage>
</organism>
<dbReference type="PANTHER" id="PTHR21485">
    <property type="entry name" value="HAD SUPERFAMILY MEMBERS CMAS AND KDSC"/>
    <property type="match status" value="1"/>
</dbReference>
<evidence type="ECO:0008006" key="3">
    <source>
        <dbReference type="Google" id="ProtNLM"/>
    </source>
</evidence>
<dbReference type="SUPFAM" id="SSF53448">
    <property type="entry name" value="Nucleotide-diphospho-sugar transferases"/>
    <property type="match status" value="1"/>
</dbReference>
<dbReference type="CDD" id="cd02513">
    <property type="entry name" value="CMP-NeuAc_Synthase"/>
    <property type="match status" value="1"/>
</dbReference>
<keyword evidence="2" id="KW-1185">Reference proteome</keyword>
<dbReference type="InterPro" id="IPR029044">
    <property type="entry name" value="Nucleotide-diphossugar_trans"/>
</dbReference>
<dbReference type="InterPro" id="IPR003329">
    <property type="entry name" value="Cytidylyl_trans"/>
</dbReference>
<dbReference type="InterPro" id="IPR050793">
    <property type="entry name" value="CMP-NeuNAc_synthase"/>
</dbReference>
<dbReference type="EMBL" id="AP024169">
    <property type="protein sequence ID" value="BCN32516.1"/>
    <property type="molecule type" value="Genomic_DNA"/>
</dbReference>
<evidence type="ECO:0000313" key="1">
    <source>
        <dbReference type="EMBL" id="BCN32516.1"/>
    </source>
</evidence>
<evidence type="ECO:0000313" key="2">
    <source>
        <dbReference type="Proteomes" id="UP000595897"/>
    </source>
</evidence>
<reference evidence="1 2" key="1">
    <citation type="submission" date="2020-11" db="EMBL/GenBank/DDBJ databases">
        <title>Draft genome sequencing of a Lachnospiraceae strain isolated from anoxic soil subjected to BSD treatment.</title>
        <authorList>
            <person name="Uek A."/>
            <person name="Tonouchi A."/>
        </authorList>
    </citation>
    <scope>NUCLEOTIDE SEQUENCE [LARGE SCALE GENOMIC DNA]</scope>
    <source>
        <strain evidence="1 2">TB5</strain>
    </source>
</reference>
<dbReference type="RefSeq" id="WP_271713560.1">
    <property type="nucleotide sequence ID" value="NZ_AP024169.1"/>
</dbReference>
<accession>A0A7R7EP87</accession>
<dbReference type="KEGG" id="ahb:bsdtb5_38110"/>